<keyword evidence="3" id="KW-0479">Metal-binding</keyword>
<dbReference type="GO" id="GO:0061630">
    <property type="term" value="F:ubiquitin protein ligase activity"/>
    <property type="evidence" value="ECO:0007669"/>
    <property type="project" value="UniProtKB-EC"/>
</dbReference>
<evidence type="ECO:0000256" key="2">
    <source>
        <dbReference type="ARBA" id="ARBA00012483"/>
    </source>
</evidence>
<feature type="domain" description="RING-type" evidence="7">
    <location>
        <begin position="182"/>
        <end position="224"/>
    </location>
</feature>
<dbReference type="CDD" id="cd16454">
    <property type="entry name" value="RING-H2_PA-TM-RING"/>
    <property type="match status" value="1"/>
</dbReference>
<dbReference type="PANTHER" id="PTHR15710">
    <property type="entry name" value="E3 UBIQUITIN-PROTEIN LIGASE PRAJA"/>
    <property type="match status" value="1"/>
</dbReference>
<evidence type="ECO:0000313" key="9">
    <source>
        <dbReference type="Proteomes" id="UP001603857"/>
    </source>
</evidence>
<evidence type="ECO:0000259" key="7">
    <source>
        <dbReference type="PROSITE" id="PS50089"/>
    </source>
</evidence>
<dbReference type="SUPFAM" id="SSF57850">
    <property type="entry name" value="RING/U-box"/>
    <property type="match status" value="1"/>
</dbReference>
<dbReference type="InterPro" id="IPR013083">
    <property type="entry name" value="Znf_RING/FYVE/PHD"/>
</dbReference>
<keyword evidence="5" id="KW-0862">Zinc</keyword>
<dbReference type="EMBL" id="JBGMDY010000002">
    <property type="protein sequence ID" value="KAL2344031.1"/>
    <property type="molecule type" value="Genomic_DNA"/>
</dbReference>
<dbReference type="EC" id="2.3.2.27" evidence="2"/>
<comment type="catalytic activity">
    <reaction evidence="1">
        <text>S-ubiquitinyl-[E2 ubiquitin-conjugating enzyme]-L-cysteine + [acceptor protein]-L-lysine = [E2 ubiquitin-conjugating enzyme]-L-cysteine + N(6)-ubiquitinyl-[acceptor protein]-L-lysine.</text>
        <dbReference type="EC" id="2.3.2.27"/>
    </reaction>
</comment>
<dbReference type="SMART" id="SM00744">
    <property type="entry name" value="RINGv"/>
    <property type="match status" value="1"/>
</dbReference>
<dbReference type="PROSITE" id="PS50089">
    <property type="entry name" value="ZF_RING_2"/>
    <property type="match status" value="1"/>
</dbReference>
<dbReference type="Proteomes" id="UP001603857">
    <property type="component" value="Unassembled WGS sequence"/>
</dbReference>
<evidence type="ECO:0000256" key="1">
    <source>
        <dbReference type="ARBA" id="ARBA00000900"/>
    </source>
</evidence>
<reference evidence="8 9" key="1">
    <citation type="submission" date="2024-08" db="EMBL/GenBank/DDBJ databases">
        <title>Insights into the chromosomal genome structure of Flemingia macrophylla.</title>
        <authorList>
            <person name="Ding Y."/>
            <person name="Zhao Y."/>
            <person name="Bi W."/>
            <person name="Wu M."/>
            <person name="Zhao G."/>
            <person name="Gong Y."/>
            <person name="Li W."/>
            <person name="Zhang P."/>
        </authorList>
    </citation>
    <scope>NUCLEOTIDE SEQUENCE [LARGE SCALE GENOMIC DNA]</scope>
    <source>
        <strain evidence="8">DYQJB</strain>
        <tissue evidence="8">Leaf</tissue>
    </source>
</reference>
<accession>A0ABD1N7F6</accession>
<sequence>MEDTAETVGRSFFSLRRTQEELKVRAKDILRFDVTVTHQLYEGYLAPRFWRGGIITRTSIPITCESFFENNHGFLRSLLWPSNEDIPESLNQLERRIVSRVQEDLEIQTNTCADSDSECREYSLGLVIYIDVVQYAVNNDDEEDAVIEESMQQGVPMIPASNEAIHSLKACTDSLFLKTETCNICMEKFEDDQDQLLSMPCTHVFHAHCIVKWLHISHTCPLCRHPLPTAKD</sequence>
<protein>
    <recommendedName>
        <fullName evidence="2">RING-type E3 ubiquitin transferase</fullName>
        <ecNumber evidence="2">2.3.2.27</ecNumber>
    </recommendedName>
</protein>
<dbReference type="InterPro" id="IPR001841">
    <property type="entry name" value="Znf_RING"/>
</dbReference>
<dbReference type="PANTHER" id="PTHR15710:SF77">
    <property type="entry name" value="RING-H2 FINGER PROTEIN ATL21B"/>
    <property type="match status" value="1"/>
</dbReference>
<keyword evidence="9" id="KW-1185">Reference proteome</keyword>
<keyword evidence="4 6" id="KW-0863">Zinc-finger</keyword>
<dbReference type="GO" id="GO:0008270">
    <property type="term" value="F:zinc ion binding"/>
    <property type="evidence" value="ECO:0007669"/>
    <property type="project" value="UniProtKB-KW"/>
</dbReference>
<dbReference type="SMART" id="SM00184">
    <property type="entry name" value="RING"/>
    <property type="match status" value="1"/>
</dbReference>
<comment type="caution">
    <text evidence="8">The sequence shown here is derived from an EMBL/GenBank/DDBJ whole genome shotgun (WGS) entry which is preliminary data.</text>
</comment>
<dbReference type="InterPro" id="IPR011016">
    <property type="entry name" value="Znf_RING-CH"/>
</dbReference>
<dbReference type="Gene3D" id="3.30.40.10">
    <property type="entry name" value="Zinc/RING finger domain, C3HC4 (zinc finger)"/>
    <property type="match status" value="1"/>
</dbReference>
<evidence type="ECO:0000313" key="8">
    <source>
        <dbReference type="EMBL" id="KAL2344031.1"/>
    </source>
</evidence>
<evidence type="ECO:0000256" key="5">
    <source>
        <dbReference type="ARBA" id="ARBA00022833"/>
    </source>
</evidence>
<evidence type="ECO:0000256" key="6">
    <source>
        <dbReference type="PROSITE-ProRule" id="PRU00175"/>
    </source>
</evidence>
<evidence type="ECO:0000256" key="4">
    <source>
        <dbReference type="ARBA" id="ARBA00022771"/>
    </source>
</evidence>
<dbReference type="Pfam" id="PF13639">
    <property type="entry name" value="zf-RING_2"/>
    <property type="match status" value="1"/>
</dbReference>
<proteinExistence type="predicted"/>
<gene>
    <name evidence="8" type="ORF">Fmac_005316</name>
</gene>
<organism evidence="8 9">
    <name type="scientific">Flemingia macrophylla</name>
    <dbReference type="NCBI Taxonomy" id="520843"/>
    <lineage>
        <taxon>Eukaryota</taxon>
        <taxon>Viridiplantae</taxon>
        <taxon>Streptophyta</taxon>
        <taxon>Embryophyta</taxon>
        <taxon>Tracheophyta</taxon>
        <taxon>Spermatophyta</taxon>
        <taxon>Magnoliopsida</taxon>
        <taxon>eudicotyledons</taxon>
        <taxon>Gunneridae</taxon>
        <taxon>Pentapetalae</taxon>
        <taxon>rosids</taxon>
        <taxon>fabids</taxon>
        <taxon>Fabales</taxon>
        <taxon>Fabaceae</taxon>
        <taxon>Papilionoideae</taxon>
        <taxon>50 kb inversion clade</taxon>
        <taxon>NPAAA clade</taxon>
        <taxon>indigoferoid/millettioid clade</taxon>
        <taxon>Phaseoleae</taxon>
        <taxon>Flemingia</taxon>
    </lineage>
</organism>
<evidence type="ECO:0000256" key="3">
    <source>
        <dbReference type="ARBA" id="ARBA00022723"/>
    </source>
</evidence>
<dbReference type="AlphaFoldDB" id="A0ABD1N7F6"/>
<name>A0ABD1N7F6_9FABA</name>